<protein>
    <submittedName>
        <fullName evidence="2">Peroxisomal membrane protein LPX1</fullName>
    </submittedName>
</protein>
<evidence type="ECO:0000313" key="2">
    <source>
        <dbReference type="EMBL" id="WOO86252.1"/>
    </source>
</evidence>
<reference evidence="2" key="1">
    <citation type="submission" date="2023-10" db="EMBL/GenBank/DDBJ databases">
        <authorList>
            <person name="Noh H."/>
        </authorList>
    </citation>
    <scope>NUCLEOTIDE SEQUENCE</scope>
    <source>
        <strain evidence="2">DUCC4014</strain>
    </source>
</reference>
<dbReference type="AlphaFoldDB" id="A0AAF0YIF0"/>
<feature type="region of interest" description="Disordered" evidence="1">
    <location>
        <begin position="1"/>
        <end position="65"/>
    </location>
</feature>
<proteinExistence type="predicted"/>
<dbReference type="Proteomes" id="UP000827549">
    <property type="component" value="Chromosome 7"/>
</dbReference>
<organism evidence="2 3">
    <name type="scientific">Vanrija pseudolonga</name>
    <dbReference type="NCBI Taxonomy" id="143232"/>
    <lineage>
        <taxon>Eukaryota</taxon>
        <taxon>Fungi</taxon>
        <taxon>Dikarya</taxon>
        <taxon>Basidiomycota</taxon>
        <taxon>Agaricomycotina</taxon>
        <taxon>Tremellomycetes</taxon>
        <taxon>Trichosporonales</taxon>
        <taxon>Trichosporonaceae</taxon>
        <taxon>Vanrija</taxon>
    </lineage>
</organism>
<dbReference type="EMBL" id="CP086720">
    <property type="protein sequence ID" value="WOO86252.1"/>
    <property type="molecule type" value="Genomic_DNA"/>
</dbReference>
<dbReference type="InterPro" id="IPR029058">
    <property type="entry name" value="AB_hydrolase_fold"/>
</dbReference>
<dbReference type="RefSeq" id="XP_062632278.1">
    <property type="nucleotide sequence ID" value="XM_062776294.1"/>
</dbReference>
<dbReference type="Gene3D" id="3.40.50.1820">
    <property type="entry name" value="alpha/beta hydrolase"/>
    <property type="match status" value="1"/>
</dbReference>
<evidence type="ECO:0000256" key="1">
    <source>
        <dbReference type="SAM" id="MobiDB-lite"/>
    </source>
</evidence>
<gene>
    <name evidence="2" type="primary">LPX1_0</name>
    <name evidence="2" type="ORF">LOC62_07G009736</name>
</gene>
<sequence>MSKQRKYKDVREPQKPTIYQTIGGISSYPRPAEVDPEQLLDKRPLLGFLPPPDEEAPRQPTRLPLRPPPIGWVSTYHAAPAAYPRLMREQHGNLSHGSYPWGPVPPGPNETAAERSERIEQDAIVAVRGRYDAKVHCRPAKAVDLERWRRLKPVGGYTLVFAHAGGFQKEHWHEIVREVIQGHGPGRAAFGGGSLSRPADGEIDEVWMFDDLVHNESVTLNKGRLGPYQSWEDTGRDALNLVAHVIAAVPIGADAPWDLPWVANPAPRQHLIGAGHSFGAAGLLNAAHERPELFEALFVVDPASIPHFMAREAGYDDPISTSPLTPIIMSRRAVWPSFAEARRAMRATPFFGRFSEPQFEIYLRRGLILVDPSRIDGPVTLATPVWAEAATFTEIDAGARTYDKLPELKVPIGWVMAGDSGTTRGDDYTQHMVWRAPRSRNERHLKSGHLVTQEEPHLVAESLTRFLNTLASGEWDIQAPAASARL</sequence>
<accession>A0AAF0YIF0</accession>
<name>A0AAF0YIF0_9TREE</name>
<evidence type="ECO:0000313" key="3">
    <source>
        <dbReference type="Proteomes" id="UP000827549"/>
    </source>
</evidence>
<dbReference type="GeneID" id="87812897"/>
<keyword evidence="3" id="KW-1185">Reference proteome</keyword>
<dbReference type="SUPFAM" id="SSF53474">
    <property type="entry name" value="alpha/beta-Hydrolases"/>
    <property type="match status" value="1"/>
</dbReference>